<evidence type="ECO:0000313" key="3">
    <source>
        <dbReference type="EMBL" id="VHO06287.1"/>
    </source>
</evidence>
<reference evidence="3" key="1">
    <citation type="submission" date="2019-04" db="EMBL/GenBank/DDBJ databases">
        <authorList>
            <person name="Brambilla D."/>
        </authorList>
    </citation>
    <scope>NUCLEOTIDE SEQUENCE</scope>
    <source>
        <strain evidence="3">BAL1</strain>
    </source>
</reference>
<accession>A0A486XWV3</accession>
<dbReference type="SUPFAM" id="SSF54106">
    <property type="entry name" value="LysM domain"/>
    <property type="match status" value="1"/>
</dbReference>
<feature type="domain" description="LysM" evidence="2">
    <location>
        <begin position="33"/>
        <end position="81"/>
    </location>
</feature>
<dbReference type="Pfam" id="PF01476">
    <property type="entry name" value="LysM"/>
    <property type="match status" value="1"/>
</dbReference>
<dbReference type="Gene3D" id="3.10.350.10">
    <property type="entry name" value="LysM domain"/>
    <property type="match status" value="1"/>
</dbReference>
<dbReference type="PROSITE" id="PS51782">
    <property type="entry name" value="LYSM"/>
    <property type="match status" value="1"/>
</dbReference>
<dbReference type="SMART" id="SM00257">
    <property type="entry name" value="LysM"/>
    <property type="match status" value="1"/>
</dbReference>
<protein>
    <submittedName>
        <fullName evidence="3">Uncharacterized protein with LysM domain, COG1652</fullName>
    </submittedName>
</protein>
<dbReference type="InterPro" id="IPR036779">
    <property type="entry name" value="LysM_dom_sf"/>
</dbReference>
<dbReference type="InterPro" id="IPR052196">
    <property type="entry name" value="Bact_Kbp"/>
</dbReference>
<keyword evidence="1" id="KW-0732">Signal</keyword>
<dbReference type="AlphaFoldDB" id="A0A486XWV3"/>
<dbReference type="InterPro" id="IPR018392">
    <property type="entry name" value="LysM"/>
</dbReference>
<organism evidence="3">
    <name type="scientific">Rheinheimera sp. BAL341</name>
    <dbReference type="NCBI Taxonomy" id="1708203"/>
    <lineage>
        <taxon>Bacteria</taxon>
        <taxon>Pseudomonadati</taxon>
        <taxon>Pseudomonadota</taxon>
        <taxon>Gammaproteobacteria</taxon>
        <taxon>Chromatiales</taxon>
        <taxon>Chromatiaceae</taxon>
        <taxon>Rheinheimera</taxon>
    </lineage>
</organism>
<feature type="chain" id="PRO_5019791512" evidence="1">
    <location>
        <begin position="23"/>
        <end position="371"/>
    </location>
</feature>
<gene>
    <name evidence="3" type="ORF">BAL341_3314</name>
</gene>
<dbReference type="PANTHER" id="PTHR34700">
    <property type="entry name" value="POTASSIUM BINDING PROTEIN KBP"/>
    <property type="match status" value="1"/>
</dbReference>
<name>A0A486XWV3_9GAMM</name>
<evidence type="ECO:0000256" key="1">
    <source>
        <dbReference type="SAM" id="SignalP"/>
    </source>
</evidence>
<proteinExistence type="predicted"/>
<evidence type="ECO:0000259" key="2">
    <source>
        <dbReference type="PROSITE" id="PS51782"/>
    </source>
</evidence>
<feature type="signal peptide" evidence="1">
    <location>
        <begin position="1"/>
        <end position="22"/>
    </location>
</feature>
<dbReference type="CDD" id="cd00118">
    <property type="entry name" value="LysM"/>
    <property type="match status" value="1"/>
</dbReference>
<dbReference type="PANTHER" id="PTHR34700:SF4">
    <property type="entry name" value="PHAGE-LIKE ELEMENT PBSX PROTEIN XKDP"/>
    <property type="match status" value="1"/>
</dbReference>
<sequence length="371" mass="41534">MLKKIATVVTLLVMSSLFNVFADVLSIREDAPASYVVKKGDTLWDISAMYLNEPWLWPQLWQMNPQVDNPHLIYPGDTLVLTYDAQGRPRLAVNDNVKRLSPTARKTLKGDNAVTTLPLSLIRHYLTFEQALSEEQINALPYILGSNGNVKNSVNDHIIYAKGVLETGASYGVYRQGKPYYDPETETILGYETKLVATARAFRPGREASEENDTPLEASSLNVLSVKREIKQGDRLLPALEGQSLPAFFVMKKPDVAFNGLIIDTTSDLREFSKWDIVVLNRGAQQEMKAGYMLGIYRNSPVVIDGENGPVYIEDANKLQKMMKNYGEITIQLPREKVGELMVFKVSDTTSFAIVTKTQRPIRVGDLISNL</sequence>
<dbReference type="EMBL" id="CAAJGR010000026">
    <property type="protein sequence ID" value="VHO06287.1"/>
    <property type="molecule type" value="Genomic_DNA"/>
</dbReference>